<keyword evidence="5" id="KW-0804">Transcription</keyword>
<dbReference type="Proteomes" id="UP001603857">
    <property type="component" value="Unassembled WGS sequence"/>
</dbReference>
<dbReference type="GO" id="GO:0008270">
    <property type="term" value="F:zinc ion binding"/>
    <property type="evidence" value="ECO:0007669"/>
    <property type="project" value="UniProtKB-KW"/>
</dbReference>
<dbReference type="PANTHER" id="PTHR33304">
    <property type="match status" value="1"/>
</dbReference>
<keyword evidence="10" id="KW-1185">Reference proteome</keyword>
<evidence type="ECO:0000256" key="5">
    <source>
        <dbReference type="ARBA" id="ARBA00023163"/>
    </source>
</evidence>
<feature type="compositionally biased region" description="Basic and acidic residues" evidence="7">
    <location>
        <begin position="313"/>
        <end position="324"/>
    </location>
</feature>
<feature type="region of interest" description="Disordered" evidence="7">
    <location>
        <begin position="1108"/>
        <end position="1144"/>
    </location>
</feature>
<dbReference type="EMBL" id="JBGMDY010000001">
    <property type="protein sequence ID" value="KAL2349450.1"/>
    <property type="molecule type" value="Genomic_DNA"/>
</dbReference>
<name>A0ABD1NMU2_9FABA</name>
<dbReference type="InterPro" id="IPR001965">
    <property type="entry name" value="Znf_PHD"/>
</dbReference>
<feature type="compositionally biased region" description="Basic and acidic residues" evidence="7">
    <location>
        <begin position="499"/>
        <end position="520"/>
    </location>
</feature>
<evidence type="ECO:0000256" key="2">
    <source>
        <dbReference type="ARBA" id="ARBA00022771"/>
    </source>
</evidence>
<organism evidence="9 10">
    <name type="scientific">Flemingia macrophylla</name>
    <dbReference type="NCBI Taxonomy" id="520843"/>
    <lineage>
        <taxon>Eukaryota</taxon>
        <taxon>Viridiplantae</taxon>
        <taxon>Streptophyta</taxon>
        <taxon>Embryophyta</taxon>
        <taxon>Tracheophyta</taxon>
        <taxon>Spermatophyta</taxon>
        <taxon>Magnoliopsida</taxon>
        <taxon>eudicotyledons</taxon>
        <taxon>Gunneridae</taxon>
        <taxon>Pentapetalae</taxon>
        <taxon>rosids</taxon>
        <taxon>fabids</taxon>
        <taxon>Fabales</taxon>
        <taxon>Fabaceae</taxon>
        <taxon>Papilionoideae</taxon>
        <taxon>50 kb inversion clade</taxon>
        <taxon>NPAAA clade</taxon>
        <taxon>indigoferoid/millettioid clade</taxon>
        <taxon>Phaseoleae</taxon>
        <taxon>Flemingia</taxon>
    </lineage>
</organism>
<feature type="compositionally biased region" description="Basic and acidic residues" evidence="7">
    <location>
        <begin position="599"/>
        <end position="621"/>
    </location>
</feature>
<dbReference type="PROSITE" id="PS50016">
    <property type="entry name" value="ZF_PHD_2"/>
    <property type="match status" value="1"/>
</dbReference>
<dbReference type="Gene3D" id="3.30.40.10">
    <property type="entry name" value="Zinc/RING finger domain, C3HC4 (zinc finger)"/>
    <property type="match status" value="1"/>
</dbReference>
<evidence type="ECO:0000256" key="6">
    <source>
        <dbReference type="PROSITE-ProRule" id="PRU00146"/>
    </source>
</evidence>
<keyword evidence="2 6" id="KW-0863">Zinc-finger</keyword>
<feature type="compositionally biased region" description="Basic and acidic residues" evidence="7">
    <location>
        <begin position="374"/>
        <end position="383"/>
    </location>
</feature>
<feature type="compositionally biased region" description="Polar residues" evidence="7">
    <location>
        <begin position="563"/>
        <end position="585"/>
    </location>
</feature>
<keyword evidence="4" id="KW-0805">Transcription regulation</keyword>
<keyword evidence="3" id="KW-0862">Zinc</keyword>
<dbReference type="InterPro" id="IPR049914">
    <property type="entry name" value="PHD1-3/5-6"/>
</dbReference>
<evidence type="ECO:0000256" key="1">
    <source>
        <dbReference type="ARBA" id="ARBA00022723"/>
    </source>
</evidence>
<dbReference type="PANTHER" id="PTHR33304:SF51">
    <property type="entry name" value="ZINC FINGER PROTEIN, PUTATIVE-RELATED"/>
    <property type="match status" value="1"/>
</dbReference>
<keyword evidence="1" id="KW-0479">Metal-binding</keyword>
<feature type="compositionally biased region" description="Low complexity" evidence="7">
    <location>
        <begin position="1061"/>
        <end position="1070"/>
    </location>
</feature>
<evidence type="ECO:0000256" key="4">
    <source>
        <dbReference type="ARBA" id="ARBA00023015"/>
    </source>
</evidence>
<dbReference type="Pfam" id="PF23121">
    <property type="entry name" value="SPOC_AIPP2"/>
    <property type="match status" value="1"/>
</dbReference>
<dbReference type="InterPro" id="IPR013083">
    <property type="entry name" value="Znf_RING/FYVE/PHD"/>
</dbReference>
<feature type="region of interest" description="Disordered" evidence="7">
    <location>
        <begin position="313"/>
        <end position="629"/>
    </location>
</feature>
<dbReference type="SMART" id="SM00249">
    <property type="entry name" value="PHD"/>
    <property type="match status" value="1"/>
</dbReference>
<evidence type="ECO:0000313" key="10">
    <source>
        <dbReference type="Proteomes" id="UP001603857"/>
    </source>
</evidence>
<comment type="caution">
    <text evidence="9">The sequence shown here is derived from an EMBL/GenBank/DDBJ whole genome shotgun (WGS) entry which is preliminary data.</text>
</comment>
<feature type="domain" description="PHD-type" evidence="8">
    <location>
        <begin position="257"/>
        <end position="308"/>
    </location>
</feature>
<protein>
    <recommendedName>
        <fullName evidence="8">PHD-type domain-containing protein</fullName>
    </recommendedName>
</protein>
<evidence type="ECO:0000313" key="9">
    <source>
        <dbReference type="EMBL" id="KAL2349450.1"/>
    </source>
</evidence>
<accession>A0ABD1NMU2</accession>
<feature type="compositionally biased region" description="Low complexity" evidence="7">
    <location>
        <begin position="467"/>
        <end position="482"/>
    </location>
</feature>
<dbReference type="AlphaFoldDB" id="A0ABD1NMU2"/>
<gene>
    <name evidence="9" type="ORF">Fmac_003450</name>
</gene>
<dbReference type="InterPro" id="IPR019787">
    <property type="entry name" value="Znf_PHD-finger"/>
</dbReference>
<feature type="compositionally biased region" description="Low complexity" evidence="7">
    <location>
        <begin position="743"/>
        <end position="752"/>
    </location>
</feature>
<proteinExistence type="predicted"/>
<feature type="compositionally biased region" description="Polar residues" evidence="7">
    <location>
        <begin position="422"/>
        <end position="431"/>
    </location>
</feature>
<dbReference type="InterPro" id="IPR011011">
    <property type="entry name" value="Znf_FYVE_PHD"/>
</dbReference>
<feature type="compositionally biased region" description="Basic and acidic residues" evidence="7">
    <location>
        <begin position="1124"/>
        <end position="1141"/>
    </location>
</feature>
<feature type="compositionally biased region" description="Basic and acidic residues" evidence="7">
    <location>
        <begin position="530"/>
        <end position="542"/>
    </location>
</feature>
<reference evidence="9 10" key="1">
    <citation type="submission" date="2024-08" db="EMBL/GenBank/DDBJ databases">
        <title>Insights into the chromosomal genome structure of Flemingia macrophylla.</title>
        <authorList>
            <person name="Ding Y."/>
            <person name="Zhao Y."/>
            <person name="Bi W."/>
            <person name="Wu M."/>
            <person name="Zhao G."/>
            <person name="Gong Y."/>
            <person name="Li W."/>
            <person name="Zhang P."/>
        </authorList>
    </citation>
    <scope>NUCLEOTIDE SEQUENCE [LARGE SCALE GENOMIC DNA]</scope>
    <source>
        <strain evidence="9">DYQJB</strain>
        <tissue evidence="9">Leaf</tissue>
    </source>
</reference>
<evidence type="ECO:0000256" key="7">
    <source>
        <dbReference type="SAM" id="MobiDB-lite"/>
    </source>
</evidence>
<dbReference type="InterPro" id="IPR056280">
    <property type="entry name" value="AIPP2-like_SPOC"/>
</dbReference>
<feature type="compositionally biased region" description="Low complexity" evidence="7">
    <location>
        <begin position="354"/>
        <end position="366"/>
    </location>
</feature>
<feature type="region of interest" description="Disordered" evidence="7">
    <location>
        <begin position="731"/>
        <end position="755"/>
    </location>
</feature>
<dbReference type="SUPFAM" id="SSF57903">
    <property type="entry name" value="FYVE/PHD zinc finger"/>
    <property type="match status" value="1"/>
</dbReference>
<evidence type="ECO:0000259" key="8">
    <source>
        <dbReference type="PROSITE" id="PS50016"/>
    </source>
</evidence>
<feature type="region of interest" description="Disordered" evidence="7">
    <location>
        <begin position="1061"/>
        <end position="1088"/>
    </location>
</feature>
<sequence length="1154" mass="126699">MIQNTDMRLESGTCNVCSAPCSSCMHLNHALMGPKAEEFSDENCRVGEANNQYSMEEDNAYSLRSRACESSQHTVSEASNMQSVNSSHDALSENAESRQIIPKKYQDPKYLVGHDDNTSCISRASDANFVNGSHQRSEEKIIMHVERDLGSLVPEKLSECSIENSSSSLTKERELVASGEKHIAVKDGLVESTSDISLKVCPKSEADTSVCDANNGDPKCSVPNEQGEKTELVKLPGKQEPQSEDESDESDVVEHDVKVCDICGDAGREDLLAICSRCSDGAEHTYCMREMLEKVPEGDWLCEECKDAEEDENRRADVEDKKMVEANSTSQVSGKRLSDTIEVAPAAKRQALESSTGSPKTSSPKKLVPLSRESSFKSLDKPKVKPGLLMPIRNHPGGSDTEIARPPSIGPRGQNPKGMLLKSNSFNNINSKPRVKLVDEFVPPKPKGGDEHTSKNMDMPARVTGKSTLFKSSSLGRSSASESKVKMLSPKSTSTQDSKGSRHSKESNVFDRKYPSRIDRPVASSVVSTPKDDQKLTPRAETSKSSAMNNNRELKVNPDGKSSALSRSTSNINRRSLEPQVSSERTSTRVDEAQQDVLPRSRETANQVEKSRDSSSGDRVRPAVPTSSKNPFCQKCKEFGHPLECCTAGTTQESGAEISVTAFSSSKEEMHKDNMLKAAIQAALLRRPEYKKKEVSNQTDEVSTSGTELNCEVTSKDQVLVSSTLKNIPADETHEQLETLDNSTSDSSKCSSANDLKQLNSCPTDSWSQTGKSESIVPAAGKLVGGDLSNKAVAMSSVPLKTLAFPEYEYIWQGVFEVHRIGRPPDLYTGLQAHLSSCVSPKVIGVVNKFLPKVPLNEVSRLSTWPSQFHHGGVSEDNIALYFFARDVESYERYYKSLLDHMIRNDLALKGNYDGVELLIFPSNQLPESSQRWNMLFFLWGLFRGRRTNNSDSAKTICIPSLNVMPVEEKSSAVVLTKPETDHSPKCKKDEESINCDKVCTALFPSTSINHHQTTGSRIMDVNDQTHFSSQDNLEKLDSRINSKSTSRVLTSSTLFHQESNSSVSSLKASVPEQGQYKESEPPEATGKGACVMIVEAKTDSDISIKQENTLSLIPSEEGPASDISKDKISEKVNSDEDQQRPKKKAKMIVAILI</sequence>
<evidence type="ECO:0000256" key="3">
    <source>
        <dbReference type="ARBA" id="ARBA00022833"/>
    </source>
</evidence>